<comment type="caution">
    <text evidence="4">The sequence shown here is derived from an EMBL/GenBank/DDBJ whole genome shotgun (WGS) entry which is preliminary data.</text>
</comment>
<reference evidence="4" key="1">
    <citation type="submission" date="2016-03" db="EMBL/GenBank/DDBJ databases">
        <title>Mechanisms controlling the formation of the plant cell surface in tip-growing cells are functionally conserved among land plants.</title>
        <authorList>
            <person name="Honkanen S."/>
            <person name="Jones V.A."/>
            <person name="Morieri G."/>
            <person name="Champion C."/>
            <person name="Hetherington A.J."/>
            <person name="Kelly S."/>
            <person name="Saint-Marcoux D."/>
            <person name="Proust H."/>
            <person name="Prescott H."/>
            <person name="Dolan L."/>
        </authorList>
    </citation>
    <scope>NUCLEOTIDE SEQUENCE [LARGE SCALE GENOMIC DNA]</scope>
    <source>
        <tissue evidence="4">Whole gametophyte</tissue>
    </source>
</reference>
<protein>
    <recommendedName>
        <fullName evidence="6">40S ribosomal protein S19</fullName>
    </recommendedName>
</protein>
<evidence type="ECO:0000313" key="4">
    <source>
        <dbReference type="EMBL" id="OAE25935.1"/>
    </source>
</evidence>
<dbReference type="Pfam" id="PF01090">
    <property type="entry name" value="Ribosomal_S19e"/>
    <property type="match status" value="1"/>
</dbReference>
<dbReference type="PANTHER" id="PTHR11710:SF0">
    <property type="entry name" value="40S RIBOSOMAL PROTEIN S19"/>
    <property type="match status" value="1"/>
</dbReference>
<dbReference type="InterPro" id="IPR036390">
    <property type="entry name" value="WH_DNA-bd_sf"/>
</dbReference>
<keyword evidence="2" id="KW-0689">Ribosomal protein</keyword>
<dbReference type="FunFam" id="1.10.10.10:FF:000118">
    <property type="entry name" value="40S ribosomal protein S19"/>
    <property type="match status" value="1"/>
</dbReference>
<dbReference type="GO" id="GO:0000028">
    <property type="term" value="P:ribosomal small subunit assembly"/>
    <property type="evidence" value="ECO:0007669"/>
    <property type="project" value="TreeGrafter"/>
</dbReference>
<dbReference type="PANTHER" id="PTHR11710">
    <property type="entry name" value="40S RIBOSOMAL PROTEIN S19"/>
    <property type="match status" value="1"/>
</dbReference>
<dbReference type="InterPro" id="IPR036388">
    <property type="entry name" value="WH-like_DNA-bd_sf"/>
</dbReference>
<dbReference type="Gene3D" id="1.10.10.10">
    <property type="entry name" value="Winged helix-like DNA-binding domain superfamily/Winged helix DNA-binding domain"/>
    <property type="match status" value="1"/>
</dbReference>
<evidence type="ECO:0000256" key="1">
    <source>
        <dbReference type="ARBA" id="ARBA00010014"/>
    </source>
</evidence>
<evidence type="ECO:0000256" key="3">
    <source>
        <dbReference type="ARBA" id="ARBA00023274"/>
    </source>
</evidence>
<proteinExistence type="inferred from homology"/>
<keyword evidence="3" id="KW-0687">Ribonucleoprotein</keyword>
<evidence type="ECO:0000256" key="2">
    <source>
        <dbReference type="ARBA" id="ARBA00022980"/>
    </source>
</evidence>
<dbReference type="GO" id="GO:0003723">
    <property type="term" value="F:RNA binding"/>
    <property type="evidence" value="ECO:0007669"/>
    <property type="project" value="TreeGrafter"/>
</dbReference>
<dbReference type="EMBL" id="LVLJ01002271">
    <property type="protein sequence ID" value="OAE25935.1"/>
    <property type="molecule type" value="Genomic_DNA"/>
</dbReference>
<accession>A0A176W0F6</accession>
<dbReference type="InterPro" id="IPR001266">
    <property type="entry name" value="Ribosomal_eS19"/>
</dbReference>
<evidence type="ECO:0008006" key="6">
    <source>
        <dbReference type="Google" id="ProtNLM"/>
    </source>
</evidence>
<organism evidence="4 5">
    <name type="scientific">Marchantia polymorpha subsp. ruderalis</name>
    <dbReference type="NCBI Taxonomy" id="1480154"/>
    <lineage>
        <taxon>Eukaryota</taxon>
        <taxon>Viridiplantae</taxon>
        <taxon>Streptophyta</taxon>
        <taxon>Embryophyta</taxon>
        <taxon>Marchantiophyta</taxon>
        <taxon>Marchantiopsida</taxon>
        <taxon>Marchantiidae</taxon>
        <taxon>Marchantiales</taxon>
        <taxon>Marchantiaceae</taxon>
        <taxon>Marchantia</taxon>
    </lineage>
</organism>
<keyword evidence="5" id="KW-1185">Reference proteome</keyword>
<dbReference type="GO" id="GO:0006412">
    <property type="term" value="P:translation"/>
    <property type="evidence" value="ECO:0007669"/>
    <property type="project" value="InterPro"/>
</dbReference>
<dbReference type="AlphaFoldDB" id="A0A176W0F6"/>
<gene>
    <name evidence="4" type="ORF">AXG93_1712s1130</name>
</gene>
<sequence>MAATAKTVKDVPSHEFVRAYAAHLKRSGKIEVPAWSDLVKTATFKELAPYDGDWYYIRAASMARKIYLRGGIGVGAFRKIYGGRKSNGVRPSHFAKSSGSIARNVLKQLESIDIIEKEPKGGRRITSAGCLRPIVERIIVRVVAEEYES</sequence>
<dbReference type="SUPFAM" id="SSF46785">
    <property type="entry name" value="Winged helix' DNA-binding domain"/>
    <property type="match status" value="1"/>
</dbReference>
<dbReference type="SMART" id="SM01413">
    <property type="entry name" value="Ribosomal_S19e"/>
    <property type="match status" value="1"/>
</dbReference>
<dbReference type="GO" id="GO:0022627">
    <property type="term" value="C:cytosolic small ribosomal subunit"/>
    <property type="evidence" value="ECO:0007669"/>
    <property type="project" value="TreeGrafter"/>
</dbReference>
<comment type="similarity">
    <text evidence="1">Belongs to the eukaryotic ribosomal protein eS19 family.</text>
</comment>
<evidence type="ECO:0000313" key="5">
    <source>
        <dbReference type="Proteomes" id="UP000077202"/>
    </source>
</evidence>
<name>A0A176W0F6_MARPO</name>
<dbReference type="GO" id="GO:0003735">
    <property type="term" value="F:structural constituent of ribosome"/>
    <property type="evidence" value="ECO:0007669"/>
    <property type="project" value="InterPro"/>
</dbReference>
<dbReference type="Proteomes" id="UP000077202">
    <property type="component" value="Unassembled WGS sequence"/>
</dbReference>